<protein>
    <submittedName>
        <fullName evidence="6">Uncharacterized protein</fullName>
    </submittedName>
</protein>
<sequence>MSATSLEELKKKQLQRRQQREKTSGVKRKRDSLKPAPNDTNRSLNAYFAKPLAHKSNTAPTIIKKPPTTLAVASALKRAPSASPFAAAPRCIKQNPFDIIDEAISTDDVFISGELSSSDAESDVSDYENDPSLYRLEPTTAQPSIAVAGNNEVGMQIDNEVNSKTLTPESATKKDSNEAKRLAFGKPLESLSLRSQLLVSSDSPLDSLEALQSDQFLSLTSLCSHPSGPLSHLADSLIYYEATESPAKSLTSLYYLQLNSPSRYPFVYLCARDYTVVFKMIPEPSGFRSVAVISQSHLGLRKSLRERNIDFSVPLAPRTHVKSKWYLETSAFDKTWRSALLLMGENVSPLFEYFKQDGLENSTLYSTNPFLNAMMRQASVRFSNAMTYENSGAKNVYRMDIAGIVFPSSWNAILKALAEILGEFVVAAKESSSTAHLNLLVSKQASSVAGKRTVTFSNGKFIYS</sequence>
<comment type="caution">
    <text evidence="6">The sequence shown here is derived from an EMBL/GenBank/DDBJ whole genome shotgun (WGS) entry which is preliminary data.</text>
</comment>
<evidence type="ECO:0000256" key="1">
    <source>
        <dbReference type="ARBA" id="ARBA00004123"/>
    </source>
</evidence>
<dbReference type="EMBL" id="JANBTW010000041">
    <property type="protein sequence ID" value="KAJ2676267.1"/>
    <property type="molecule type" value="Genomic_DNA"/>
</dbReference>
<comment type="similarity">
    <text evidence="4">Belongs to the DONSON family.</text>
</comment>
<evidence type="ECO:0000256" key="3">
    <source>
        <dbReference type="ARBA" id="ARBA00023242"/>
    </source>
</evidence>
<dbReference type="AlphaFoldDB" id="A0A9W8G887"/>
<dbReference type="OrthoDB" id="534063at2759"/>
<organism evidence="6 7">
    <name type="scientific">Coemansia spiralis</name>
    <dbReference type="NCBI Taxonomy" id="417178"/>
    <lineage>
        <taxon>Eukaryota</taxon>
        <taxon>Fungi</taxon>
        <taxon>Fungi incertae sedis</taxon>
        <taxon>Zoopagomycota</taxon>
        <taxon>Kickxellomycotina</taxon>
        <taxon>Kickxellomycetes</taxon>
        <taxon>Kickxellales</taxon>
        <taxon>Kickxellaceae</taxon>
        <taxon>Coemansia</taxon>
    </lineage>
</organism>
<evidence type="ECO:0000313" key="6">
    <source>
        <dbReference type="EMBL" id="KAJ2676267.1"/>
    </source>
</evidence>
<proteinExistence type="inferred from homology"/>
<dbReference type="InterPro" id="IPR024861">
    <property type="entry name" value="Donson"/>
</dbReference>
<evidence type="ECO:0000313" key="7">
    <source>
        <dbReference type="Proteomes" id="UP001151518"/>
    </source>
</evidence>
<evidence type="ECO:0000256" key="2">
    <source>
        <dbReference type="ARBA" id="ARBA00022473"/>
    </source>
</evidence>
<accession>A0A9W8G887</accession>
<name>A0A9W8G887_9FUNG</name>
<keyword evidence="2" id="KW-0217">Developmental protein</keyword>
<dbReference type="Proteomes" id="UP001151518">
    <property type="component" value="Unassembled WGS sequence"/>
</dbReference>
<dbReference type="PANTHER" id="PTHR12972:SF0">
    <property type="entry name" value="PROTEIN DOWNSTREAM NEIGHBOR OF SON"/>
    <property type="match status" value="1"/>
</dbReference>
<dbReference type="PANTHER" id="PTHR12972">
    <property type="entry name" value="DOWNSTREAM NEIGHBOR OF SON"/>
    <property type="match status" value="1"/>
</dbReference>
<evidence type="ECO:0000256" key="4">
    <source>
        <dbReference type="ARBA" id="ARBA00025806"/>
    </source>
</evidence>
<evidence type="ECO:0000256" key="5">
    <source>
        <dbReference type="SAM" id="MobiDB-lite"/>
    </source>
</evidence>
<feature type="region of interest" description="Disordered" evidence="5">
    <location>
        <begin position="1"/>
        <end position="44"/>
    </location>
</feature>
<gene>
    <name evidence="6" type="ORF">GGI25_003654</name>
</gene>
<dbReference type="GO" id="GO:0005634">
    <property type="term" value="C:nucleus"/>
    <property type="evidence" value="ECO:0007669"/>
    <property type="project" value="UniProtKB-SubCell"/>
</dbReference>
<comment type="subcellular location">
    <subcellularLocation>
        <location evidence="1">Nucleus</location>
    </subcellularLocation>
</comment>
<keyword evidence="3" id="KW-0539">Nucleus</keyword>
<reference evidence="6" key="1">
    <citation type="submission" date="2022-07" db="EMBL/GenBank/DDBJ databases">
        <title>Phylogenomic reconstructions and comparative analyses of Kickxellomycotina fungi.</title>
        <authorList>
            <person name="Reynolds N.K."/>
            <person name="Stajich J.E."/>
            <person name="Barry K."/>
            <person name="Grigoriev I.V."/>
            <person name="Crous P."/>
            <person name="Smith M.E."/>
        </authorList>
    </citation>
    <scope>NUCLEOTIDE SEQUENCE</scope>
    <source>
        <strain evidence="6">NRRL 3115</strain>
    </source>
</reference>
<dbReference type="GO" id="GO:0033260">
    <property type="term" value="P:nuclear DNA replication"/>
    <property type="evidence" value="ECO:0007669"/>
    <property type="project" value="TreeGrafter"/>
</dbReference>